<dbReference type="InterPro" id="IPR052780">
    <property type="entry name" value="AAA_Catabolism_Regulators"/>
</dbReference>
<evidence type="ECO:0000313" key="3">
    <source>
        <dbReference type="Proteomes" id="UP000522262"/>
    </source>
</evidence>
<name>A0A8H5JJ50_9HYPO</name>
<reference evidence="2 3" key="1">
    <citation type="submission" date="2020-05" db="EMBL/GenBank/DDBJ databases">
        <title>Identification and distribution of gene clusters putatively required for synthesis of sphingolipid metabolism inhibitors in phylogenetically diverse species of the filamentous fungus Fusarium.</title>
        <authorList>
            <person name="Kim H.-S."/>
            <person name="Busman M."/>
            <person name="Brown D.W."/>
            <person name="Divon H."/>
            <person name="Uhlig S."/>
            <person name="Proctor R.H."/>
        </authorList>
    </citation>
    <scope>NUCLEOTIDE SEQUENCE [LARGE SCALE GENOMIC DNA]</scope>
    <source>
        <strain evidence="2 3">NRRL 53147</strain>
    </source>
</reference>
<dbReference type="GO" id="GO:0005634">
    <property type="term" value="C:nucleus"/>
    <property type="evidence" value="ECO:0007669"/>
    <property type="project" value="TreeGrafter"/>
</dbReference>
<dbReference type="GO" id="GO:0000981">
    <property type="term" value="F:DNA-binding transcription factor activity, RNA polymerase II-specific"/>
    <property type="evidence" value="ECO:0007669"/>
    <property type="project" value="TreeGrafter"/>
</dbReference>
<keyword evidence="3" id="KW-1185">Reference proteome</keyword>
<dbReference type="EMBL" id="JAAOAM010000032">
    <property type="protein sequence ID" value="KAF5555752.1"/>
    <property type="molecule type" value="Genomic_DNA"/>
</dbReference>
<dbReference type="PANTHER" id="PTHR31644:SF2">
    <property type="entry name" value="TRANSCRIPTIONAL ACTIVATOR ARO80-RELATED"/>
    <property type="match status" value="1"/>
</dbReference>
<organism evidence="2 3">
    <name type="scientific">Fusarium mexicanum</name>
    <dbReference type="NCBI Taxonomy" id="751941"/>
    <lineage>
        <taxon>Eukaryota</taxon>
        <taxon>Fungi</taxon>
        <taxon>Dikarya</taxon>
        <taxon>Ascomycota</taxon>
        <taxon>Pezizomycotina</taxon>
        <taxon>Sordariomycetes</taxon>
        <taxon>Hypocreomycetidae</taxon>
        <taxon>Hypocreales</taxon>
        <taxon>Nectriaceae</taxon>
        <taxon>Fusarium</taxon>
        <taxon>Fusarium fujikuroi species complex</taxon>
    </lineage>
</organism>
<proteinExistence type="predicted"/>
<dbReference type="PANTHER" id="PTHR31644">
    <property type="entry name" value="TRANSCRIPTIONAL ACTIVATOR ARO80-RELATED"/>
    <property type="match status" value="1"/>
</dbReference>
<comment type="caution">
    <text evidence="2">The sequence shown here is derived from an EMBL/GenBank/DDBJ whole genome shotgun (WGS) entry which is preliminary data.</text>
</comment>
<evidence type="ECO:0000313" key="2">
    <source>
        <dbReference type="EMBL" id="KAF5555752.1"/>
    </source>
</evidence>
<dbReference type="GO" id="GO:0045944">
    <property type="term" value="P:positive regulation of transcription by RNA polymerase II"/>
    <property type="evidence" value="ECO:0007669"/>
    <property type="project" value="TreeGrafter"/>
</dbReference>
<dbReference type="Proteomes" id="UP000522262">
    <property type="component" value="Unassembled WGS sequence"/>
</dbReference>
<accession>A0A8H5JJ50</accession>
<dbReference type="GO" id="GO:0009074">
    <property type="term" value="P:aromatic amino acid family catabolic process"/>
    <property type="evidence" value="ECO:0007669"/>
    <property type="project" value="TreeGrafter"/>
</dbReference>
<evidence type="ECO:0000256" key="1">
    <source>
        <dbReference type="SAM" id="MobiDB-lite"/>
    </source>
</evidence>
<dbReference type="CDD" id="cd12148">
    <property type="entry name" value="fungal_TF_MHR"/>
    <property type="match status" value="1"/>
</dbReference>
<sequence length="590" mass="66070">MEIPPSESHQHSRDPNSGILTDSVLLTQVSSENDALEILFQAAPSHEHDNSAPPQSNHSFSSPQDQDALIDIWLQCPLVRQGVLSATEAIFYTDSFFRYLNPLSPVLPNDEVGYQTHRDLALHKPLLCCAVLSISSRYHSPSGLGGTTRGIILHEALWEQYSSMIQQLATGPYFQLIQGDAQVNSTLQAILLMVEWKPRAVHHPSHKALWPEYVSVPQQGALTPENHQSSLIGTSSTCVIQSGHISDNMSWMLLSCALGLVHRRLRHGNASSVTAATQGENDMVSESLHLRKLLYIFVEQLSLRLGCEPITTTSLSRAVASRTYSPSNSYKGSSGHQAMNMWIELTQLQRLVSDILSATIDVEDEVVQQRHSEHLNYLEEQLSRWRETYLGTQDTLRAITTTLEIEYQYTRILISSVGLRAIAQQTLAARSSPPETLRGSIGFFQESEDKTIEEAVDGSCSILRVLERLHIECCVRYIPVRIVLRSITASVLLLKALSLKPNYYKMEVSLEILSKGIAALRDINVDEMHLGPRYATLIEAHMIRLKDAVANSQSWSHLQDILTAPDTDWDIFNYQTQVPGYEDWLLLLNN</sequence>
<dbReference type="AlphaFoldDB" id="A0A8H5JJ50"/>
<gene>
    <name evidence="2" type="ORF">FMEXI_1439</name>
</gene>
<feature type="region of interest" description="Disordered" evidence="1">
    <location>
        <begin position="1"/>
        <end position="22"/>
    </location>
</feature>
<protein>
    <submittedName>
        <fullName evidence="2">C6 transcription factor</fullName>
    </submittedName>
</protein>